<dbReference type="InterPro" id="IPR024301">
    <property type="entry name" value="Amidase_6"/>
</dbReference>
<reference evidence="3 5" key="2">
    <citation type="submission" date="2016-10" db="EMBL/GenBank/DDBJ databases">
        <authorList>
            <person name="de Groot N.N."/>
        </authorList>
    </citation>
    <scope>NUCLEOTIDE SEQUENCE [LARGE SCALE GENOMIC DNA]</scope>
    <source>
        <strain evidence="3 5">CGMCC 1.10239</strain>
    </source>
</reference>
<dbReference type="OrthoDB" id="9812429at2"/>
<sequence length="332" mass="37378">MISKKILLTGILATSPELDYLYDEALNIIRVMEETTGRVLKDFKMDFKQTSSENKGNNTIIAGELTQTIIWEGSDEDTALKDMVTFTISDDTKVVTRSTFPKSAITGDELVKKAINNLEKYSTKKNEQAQVEQELSYSEKVGIDTTREESSDHLDSTPSSIVSPAASYTFDRTQAKAYALIYAINNNSQYWTFDNDCTNFASQALNAGGIPKQKIVEPYEGMPNWWMNTGAAGQWLYAVPWVQADSFFKLIRSADTIHGYGKPGPEYLYEGDIISYDKGSDYTMNHTAVITNRDTPSTPLVSYHTTNRKNVTWDFYIINTPDSVIPYFTHIL</sequence>
<dbReference type="RefSeq" id="WP_062525166.1">
    <property type="nucleotide sequence ID" value="NZ_CP048429.1"/>
</dbReference>
<evidence type="ECO:0000313" key="3">
    <source>
        <dbReference type="EMBL" id="SDL24898.1"/>
    </source>
</evidence>
<keyword evidence="4" id="KW-1185">Reference proteome</keyword>
<dbReference type="PANTHER" id="PTHR40032">
    <property type="entry name" value="EXPORTED PROTEIN-RELATED"/>
    <property type="match status" value="1"/>
</dbReference>
<evidence type="ECO:0000313" key="4">
    <source>
        <dbReference type="Proteomes" id="UP000070252"/>
    </source>
</evidence>
<proteinExistence type="predicted"/>
<reference evidence="2 4" key="1">
    <citation type="submission" date="2015-08" db="EMBL/GenBank/DDBJ databases">
        <title>Genome of Paenibacillus jilunlii.</title>
        <authorList>
            <person name="Sant'Anna F.H."/>
            <person name="Ambrosini A."/>
            <person name="Souza R."/>
            <person name="Bach E."/>
            <person name="Fernandes G."/>
            <person name="Balsanelli E."/>
            <person name="Baura V.A."/>
            <person name="Pedrosa F.O."/>
            <person name="Souza E.M."/>
            <person name="Passaglia L."/>
        </authorList>
    </citation>
    <scope>NUCLEOTIDE SEQUENCE [LARGE SCALE GENOMIC DNA]</scope>
    <source>
        <strain evidence="2 4">DSM 23019</strain>
    </source>
</reference>
<dbReference type="EMBL" id="FNGM01000002">
    <property type="protein sequence ID" value="SDL24898.1"/>
    <property type="molecule type" value="Genomic_DNA"/>
</dbReference>
<organism evidence="3 5">
    <name type="scientific">Paenibacillus jilunlii</name>
    <dbReference type="NCBI Taxonomy" id="682956"/>
    <lineage>
        <taxon>Bacteria</taxon>
        <taxon>Bacillati</taxon>
        <taxon>Bacillota</taxon>
        <taxon>Bacilli</taxon>
        <taxon>Bacillales</taxon>
        <taxon>Paenibacillaceae</taxon>
        <taxon>Paenibacillus</taxon>
    </lineage>
</organism>
<dbReference type="AlphaFoldDB" id="A0A1G9II29"/>
<name>A0A1G9II29_9BACL</name>
<feature type="domain" description="Putative amidase" evidence="1">
    <location>
        <begin position="171"/>
        <end position="317"/>
    </location>
</feature>
<accession>A0A1G9II29</accession>
<dbReference type="PANTHER" id="PTHR40032:SF1">
    <property type="entry name" value="EXPORTED PROTEIN"/>
    <property type="match status" value="1"/>
</dbReference>
<gene>
    <name evidence="2" type="ORF">AML91_20415</name>
    <name evidence="3" type="ORF">SAMN05216191_10266</name>
</gene>
<protein>
    <submittedName>
        <fullName evidence="3">Putative amidase domain-containing protein</fullName>
    </submittedName>
</protein>
<evidence type="ECO:0000313" key="2">
    <source>
        <dbReference type="EMBL" id="KWX72808.1"/>
    </source>
</evidence>
<evidence type="ECO:0000259" key="1">
    <source>
        <dbReference type="Pfam" id="PF12671"/>
    </source>
</evidence>
<dbReference type="Proteomes" id="UP000070252">
    <property type="component" value="Unassembled WGS sequence"/>
</dbReference>
<evidence type="ECO:0000313" key="5">
    <source>
        <dbReference type="Proteomes" id="UP000182783"/>
    </source>
</evidence>
<dbReference type="EMBL" id="LIPY01000119">
    <property type="protein sequence ID" value="KWX72808.1"/>
    <property type="molecule type" value="Genomic_DNA"/>
</dbReference>
<dbReference type="Pfam" id="PF12671">
    <property type="entry name" value="Amidase_6"/>
    <property type="match status" value="1"/>
</dbReference>
<dbReference type="Proteomes" id="UP000182783">
    <property type="component" value="Unassembled WGS sequence"/>
</dbReference>